<name>A0A2M9H146_9BURK</name>
<dbReference type="Gene3D" id="3.40.50.720">
    <property type="entry name" value="NAD(P)-binding Rossmann-like Domain"/>
    <property type="match status" value="1"/>
</dbReference>
<dbReference type="Pfam" id="PF13460">
    <property type="entry name" value="NAD_binding_10"/>
    <property type="match status" value="1"/>
</dbReference>
<dbReference type="AlphaFoldDB" id="A0A2M9H146"/>
<sequence>MTTLVLGASGATGRLLVGQLLARGEPVRALLRSPDALRALGGDSRLSLIQASVLDLDEATLARHVAGCSAVASCLGHPMSLRGIYGQPRRLVLDALRRLCRAIVASAPARPVRVVLMNTAGNSNRDLREPVSLAQRGVVALVRALVPPHADNEAASDYLRTIIGQAHPLIQWVVVRPDSLIDRDAVSAYETHPSPIRSAIFDAGRVSRINVAHFMAELAVGGAAWERWRGRMPVIYDTAPD</sequence>
<dbReference type="InterPro" id="IPR036291">
    <property type="entry name" value="NAD(P)-bd_dom_sf"/>
</dbReference>
<dbReference type="EMBL" id="CADILE010000002">
    <property type="protein sequence ID" value="CAB3835919.1"/>
    <property type="molecule type" value="Genomic_DNA"/>
</dbReference>
<evidence type="ECO:0000313" key="3">
    <source>
        <dbReference type="Proteomes" id="UP000494122"/>
    </source>
</evidence>
<evidence type="ECO:0000259" key="1">
    <source>
        <dbReference type="Pfam" id="PF13460"/>
    </source>
</evidence>
<dbReference type="SUPFAM" id="SSF51735">
    <property type="entry name" value="NAD(P)-binding Rossmann-fold domains"/>
    <property type="match status" value="1"/>
</dbReference>
<dbReference type="InterPro" id="IPR016040">
    <property type="entry name" value="NAD(P)-bd_dom"/>
</dbReference>
<protein>
    <recommendedName>
        <fullName evidence="1">NAD(P)-binding domain-containing protein</fullName>
    </recommendedName>
</protein>
<dbReference type="Proteomes" id="UP000494122">
    <property type="component" value="Unassembled WGS sequence"/>
</dbReference>
<feature type="domain" description="NAD(P)-binding" evidence="1">
    <location>
        <begin position="7"/>
        <end position="218"/>
    </location>
</feature>
<reference evidence="2 3" key="1">
    <citation type="submission" date="2020-04" db="EMBL/GenBank/DDBJ databases">
        <authorList>
            <person name="De Canck E."/>
        </authorList>
    </citation>
    <scope>NUCLEOTIDE SEQUENCE [LARGE SCALE GENOMIC DNA]</scope>
    <source>
        <strain evidence="2 3">LMG 3328</strain>
    </source>
</reference>
<evidence type="ECO:0000313" key="2">
    <source>
        <dbReference type="EMBL" id="CAB3835919.1"/>
    </source>
</evidence>
<proteinExistence type="predicted"/>
<dbReference type="PANTHER" id="PTHR15020">
    <property type="entry name" value="FLAVIN REDUCTASE-RELATED"/>
    <property type="match status" value="1"/>
</dbReference>
<organism evidence="2 3">
    <name type="scientific">Achromobacter ruhlandii</name>
    <dbReference type="NCBI Taxonomy" id="72557"/>
    <lineage>
        <taxon>Bacteria</taxon>
        <taxon>Pseudomonadati</taxon>
        <taxon>Pseudomonadota</taxon>
        <taxon>Betaproteobacteria</taxon>
        <taxon>Burkholderiales</taxon>
        <taxon>Alcaligenaceae</taxon>
        <taxon>Achromobacter</taxon>
    </lineage>
</organism>
<gene>
    <name evidence="2" type="ORF">LMG3328_01008</name>
</gene>
<dbReference type="PANTHER" id="PTHR15020:SF11">
    <property type="entry name" value="OS06G0360300 PROTEIN"/>
    <property type="match status" value="1"/>
</dbReference>
<dbReference type="RefSeq" id="WP_100507834.1">
    <property type="nucleotide sequence ID" value="NZ_CADILE010000002.1"/>
</dbReference>
<accession>A0A2M9H146</accession>